<sequence length="411" mass="49531">MVTLAAVTAVASLTLFAVVTSQEAYSDQTSSAPKADVDLDVLINAVSDFGRWQQHDDFGIVWIPNVDETWRPYTLGQWAYDEQSGWTWVSEEPFGWVVYHYGRWSRADNLGWFWVPGTTWAPAWVAWRETDEYVGWAPLPPDPPTRSDYRGPRYVPHTVIYEDPLYEPFWVFAAYSLFVEPHIYRHLAPRHRYHRFYRNSRRGPYARWRHRRVVNRGVSLRDVRRRAHRDVRPSRVVYSHDKRARRHAHHRGKRQIRQVYRPRSHAKQHRRSARQDIKSRVRKIEERRARKHRSKTHRAKRPDVRRFRDRRAVHKSRKARSERRAEHRARNTRKAAKVKKNARRHIKRSVKRKKQTRANQHIKRKRKAHRRSKARSRVHKRHRANKRGRASVKRHQRSRGGHKRGGPRKRR</sequence>
<gene>
    <name evidence="3" type="ORF">YBN1229_v1_2875</name>
</gene>
<keyword evidence="2" id="KW-0732">Signal</keyword>
<evidence type="ECO:0000256" key="2">
    <source>
        <dbReference type="SAM" id="SignalP"/>
    </source>
</evidence>
<dbReference type="AlphaFoldDB" id="A0A0D6JIC0"/>
<feature type="compositionally biased region" description="Basic residues" evidence="1">
    <location>
        <begin position="307"/>
        <end position="321"/>
    </location>
</feature>
<dbReference type="Pfam" id="PF20245">
    <property type="entry name" value="DUF6600"/>
    <property type="match status" value="1"/>
</dbReference>
<feature type="compositionally biased region" description="Basic residues" evidence="1">
    <location>
        <begin position="330"/>
        <end position="411"/>
    </location>
</feature>
<feature type="region of interest" description="Disordered" evidence="1">
    <location>
        <begin position="225"/>
        <end position="411"/>
    </location>
</feature>
<feature type="compositionally biased region" description="Basic and acidic residues" evidence="1">
    <location>
        <begin position="230"/>
        <end position="241"/>
    </location>
</feature>
<keyword evidence="4" id="KW-1185">Reference proteome</keyword>
<feature type="compositionally biased region" description="Basic and acidic residues" evidence="1">
    <location>
        <begin position="273"/>
        <end position="288"/>
    </location>
</feature>
<reference evidence="4" key="1">
    <citation type="submission" date="2015-02" db="EMBL/GenBank/DDBJ databases">
        <authorList>
            <person name="Chooi Y.-H."/>
        </authorList>
    </citation>
    <scope>NUCLEOTIDE SEQUENCE [LARGE SCALE GENOMIC DNA]</scope>
    <source>
        <strain evidence="4">strain Y</strain>
    </source>
</reference>
<dbReference type="KEGG" id="fiy:BN1229_v1_2875"/>
<dbReference type="InterPro" id="IPR046535">
    <property type="entry name" value="DUF6600"/>
</dbReference>
<proteinExistence type="predicted"/>
<dbReference type="Proteomes" id="UP000033187">
    <property type="component" value="Chromosome 1"/>
</dbReference>
<feature type="compositionally biased region" description="Basic residues" evidence="1">
    <location>
        <begin position="242"/>
        <end position="272"/>
    </location>
</feature>
<name>A0A0D6JIC0_9HYPH</name>
<organism evidence="3 4">
    <name type="scientific">Candidatus Filomicrobium marinum</name>
    <dbReference type="NCBI Taxonomy" id="1608628"/>
    <lineage>
        <taxon>Bacteria</taxon>
        <taxon>Pseudomonadati</taxon>
        <taxon>Pseudomonadota</taxon>
        <taxon>Alphaproteobacteria</taxon>
        <taxon>Hyphomicrobiales</taxon>
        <taxon>Hyphomicrobiaceae</taxon>
        <taxon>Filomicrobium</taxon>
    </lineage>
</organism>
<evidence type="ECO:0000256" key="1">
    <source>
        <dbReference type="SAM" id="MobiDB-lite"/>
    </source>
</evidence>
<feature type="chain" id="PRO_5002306279" evidence="2">
    <location>
        <begin position="27"/>
        <end position="411"/>
    </location>
</feature>
<protein>
    <submittedName>
        <fullName evidence="3">Uncharacterized protein</fullName>
    </submittedName>
</protein>
<evidence type="ECO:0000313" key="4">
    <source>
        <dbReference type="Proteomes" id="UP000033187"/>
    </source>
</evidence>
<accession>A0A0D6JIC0</accession>
<dbReference type="KEGG" id="fil:BN1229_v1_3041"/>
<feature type="compositionally biased region" description="Basic residues" evidence="1">
    <location>
        <begin position="289"/>
        <end position="300"/>
    </location>
</feature>
<dbReference type="EMBL" id="LN829119">
    <property type="protein sequence ID" value="CPR21038.1"/>
    <property type="molecule type" value="Genomic_DNA"/>
</dbReference>
<evidence type="ECO:0000313" key="3">
    <source>
        <dbReference type="EMBL" id="CPR21038.1"/>
    </source>
</evidence>
<feature type="signal peptide" evidence="2">
    <location>
        <begin position="1"/>
        <end position="26"/>
    </location>
</feature>